<evidence type="ECO:0000256" key="3">
    <source>
        <dbReference type="ARBA" id="ARBA00004496"/>
    </source>
</evidence>
<evidence type="ECO:0000256" key="7">
    <source>
        <dbReference type="ARBA" id="ARBA00022490"/>
    </source>
</evidence>
<feature type="compositionally biased region" description="Gly residues" evidence="10">
    <location>
        <begin position="113"/>
        <end position="127"/>
    </location>
</feature>
<dbReference type="GO" id="GO:0005634">
    <property type="term" value="C:nucleus"/>
    <property type="evidence" value="ECO:0007669"/>
    <property type="project" value="UniProtKB-SubCell"/>
</dbReference>
<evidence type="ECO:0000256" key="9">
    <source>
        <dbReference type="ARBA" id="ARBA00023242"/>
    </source>
</evidence>
<dbReference type="PANTHER" id="PTHR13403">
    <property type="entry name" value="SNURPORTIN1 RNUT1 PROTEIN RNA, U TRANSPORTER 1"/>
    <property type="match status" value="1"/>
</dbReference>
<proteinExistence type="inferred from homology"/>
<dbReference type="Pfam" id="PF21974">
    <property type="entry name" value="SPN1_m3Gcap_bd"/>
    <property type="match status" value="1"/>
</dbReference>
<feature type="compositionally biased region" description="Gly residues" evidence="10">
    <location>
        <begin position="468"/>
        <end position="480"/>
    </location>
</feature>
<dbReference type="InParanoid" id="D7FJ55"/>
<name>D7FJ55_ECTSI</name>
<reference evidence="12 13" key="1">
    <citation type="journal article" date="2010" name="Nature">
        <title>The Ectocarpus genome and the independent evolution of multicellularity in brown algae.</title>
        <authorList>
            <person name="Cock J.M."/>
            <person name="Sterck L."/>
            <person name="Rouze P."/>
            <person name="Scornet D."/>
            <person name="Allen A.E."/>
            <person name="Amoutzias G."/>
            <person name="Anthouard V."/>
            <person name="Artiguenave F."/>
            <person name="Aury J.M."/>
            <person name="Badger J.H."/>
            <person name="Beszteri B."/>
            <person name="Billiau K."/>
            <person name="Bonnet E."/>
            <person name="Bothwell J.H."/>
            <person name="Bowler C."/>
            <person name="Boyen C."/>
            <person name="Brownlee C."/>
            <person name="Carrano C.J."/>
            <person name="Charrier B."/>
            <person name="Cho G.Y."/>
            <person name="Coelho S.M."/>
            <person name="Collen J."/>
            <person name="Corre E."/>
            <person name="Da Silva C."/>
            <person name="Delage L."/>
            <person name="Delaroque N."/>
            <person name="Dittami S.M."/>
            <person name="Doulbeau S."/>
            <person name="Elias M."/>
            <person name="Farnham G."/>
            <person name="Gachon C.M."/>
            <person name="Gschloessl B."/>
            <person name="Heesch S."/>
            <person name="Jabbari K."/>
            <person name="Jubin C."/>
            <person name="Kawai H."/>
            <person name="Kimura K."/>
            <person name="Kloareg B."/>
            <person name="Kupper F.C."/>
            <person name="Lang D."/>
            <person name="Le Bail A."/>
            <person name="Leblanc C."/>
            <person name="Lerouge P."/>
            <person name="Lohr M."/>
            <person name="Lopez P.J."/>
            <person name="Martens C."/>
            <person name="Maumus F."/>
            <person name="Michel G."/>
            <person name="Miranda-Saavedra D."/>
            <person name="Morales J."/>
            <person name="Moreau H."/>
            <person name="Motomura T."/>
            <person name="Nagasato C."/>
            <person name="Napoli C.A."/>
            <person name="Nelson D.R."/>
            <person name="Nyvall-Collen P."/>
            <person name="Peters A.F."/>
            <person name="Pommier C."/>
            <person name="Potin P."/>
            <person name="Poulain J."/>
            <person name="Quesneville H."/>
            <person name="Read B."/>
            <person name="Rensing S.A."/>
            <person name="Ritter A."/>
            <person name="Rousvoal S."/>
            <person name="Samanta M."/>
            <person name="Samson G."/>
            <person name="Schroeder D.C."/>
            <person name="Segurens B."/>
            <person name="Strittmatter M."/>
            <person name="Tonon T."/>
            <person name="Tregear J.W."/>
            <person name="Valentin K."/>
            <person name="von Dassow P."/>
            <person name="Yamagishi T."/>
            <person name="Van de Peer Y."/>
            <person name="Wincker P."/>
        </authorList>
    </citation>
    <scope>NUCLEOTIDE SEQUENCE [LARGE SCALE GENOMIC DNA]</scope>
    <source>
        <strain evidence="13">Ec32 / CCAP1310/4</strain>
    </source>
</reference>
<keyword evidence="8" id="KW-0694">RNA-binding</keyword>
<accession>D7FJ55</accession>
<comment type="similarity">
    <text evidence="4">Belongs to the snurportin family.</text>
</comment>
<dbReference type="GO" id="GO:0005737">
    <property type="term" value="C:cytoplasm"/>
    <property type="evidence" value="ECO:0007669"/>
    <property type="project" value="UniProtKB-SubCell"/>
</dbReference>
<feature type="compositionally biased region" description="Acidic residues" evidence="10">
    <location>
        <begin position="618"/>
        <end position="629"/>
    </location>
</feature>
<dbReference type="CDD" id="cd09232">
    <property type="entry name" value="Snurportin-1_C"/>
    <property type="match status" value="1"/>
</dbReference>
<dbReference type="SUPFAM" id="SSF56091">
    <property type="entry name" value="DNA ligase/mRNA capping enzyme, catalytic domain"/>
    <property type="match status" value="1"/>
</dbReference>
<dbReference type="AlphaFoldDB" id="D7FJ55"/>
<comment type="function">
    <text evidence="1">Functions as an U snRNP-specific nuclear import adapter. Involved in the trimethylguanosine (m3G)-cap-dependent nuclear import of U snRNPs. Binds specifically to the terminal m3G-cap U snRNAs.</text>
</comment>
<feature type="domain" description="Snurportin-1 m3G cap-binding" evidence="11">
    <location>
        <begin position="206"/>
        <end position="395"/>
    </location>
</feature>
<dbReference type="InterPro" id="IPR017336">
    <property type="entry name" value="Snurportin-1"/>
</dbReference>
<feature type="compositionally biased region" description="Low complexity" evidence="10">
    <location>
        <begin position="151"/>
        <end position="169"/>
    </location>
</feature>
<keyword evidence="13" id="KW-1185">Reference proteome</keyword>
<feature type="region of interest" description="Disordered" evidence="10">
    <location>
        <begin position="604"/>
        <end position="629"/>
    </location>
</feature>
<sequence>MSGMWASGPSRRRSVGESTKDRRPRLKALAADSAQERRRQEFISNQKRARRNLSDHARLLAALPSEESEATDTGEYQQHRHHHHPQAEGCDYGFPTAEGGGVESSIKGHEGTGGEAGAGGGDTGGGWAQEVEMAIDDGQVHEKSPHHVGDATARVSASRPASSNNSSTGARGGGQGGGRGKGTRGAGGSGGAAQRAIRRRDHWANQLCTPEWMLTVPSDLNGAGSTVGAGWYVMTRPEGKRVLVISAKGETVARQMCGAITHRFSSNLPGGSSTTAGRRGGSKGGGGYCILDCVFHELDQTFFVLDMMAWKGYPLYDCNTDFRFYWVRTKLLEADGPLDTVTSRNAYRIKPTPYHECDRQGLAHAYASPVPFIKDGLLFYLKTAHYQLGPTPLVLLWKDASVARYLGIQSDQAVVLKVVGDRSGAESEEERELSRGGETDAGSADHSNSPRTVSLLDGPHKGAFAATGTGGDQRGGGGGGGGAAKYPLITADGVCVGEVGPEGSPTYVPQAKANDLLRFKLTGAEEELLDQSAGGTAAMEAAAATGGGGGALRGSVQGLRFDKRCSKLRPMADTWSKVLFQSRLRRNGGVSIEDIDAKAKCVITPSIGPQEGQGDEQHAEEDGDDDEML</sequence>
<evidence type="ECO:0000313" key="12">
    <source>
        <dbReference type="EMBL" id="CBJ28965.1"/>
    </source>
</evidence>
<dbReference type="EMBL" id="FN647916">
    <property type="protein sequence ID" value="CBJ28965.1"/>
    <property type="molecule type" value="Genomic_DNA"/>
</dbReference>
<dbReference type="eggNOG" id="KOG3132">
    <property type="taxonomic scope" value="Eukaryota"/>
</dbReference>
<comment type="subcellular location">
    <subcellularLocation>
        <location evidence="3">Cytoplasm</location>
    </subcellularLocation>
    <subcellularLocation>
        <location evidence="2">Nucleus</location>
    </subcellularLocation>
</comment>
<keyword evidence="9" id="KW-0539">Nucleus</keyword>
<evidence type="ECO:0000259" key="11">
    <source>
        <dbReference type="Pfam" id="PF21974"/>
    </source>
</evidence>
<feature type="region of interest" description="Disordered" evidence="10">
    <location>
        <begin position="141"/>
        <end position="196"/>
    </location>
</feature>
<dbReference type="Proteomes" id="UP000002630">
    <property type="component" value="Linkage Group LG04"/>
</dbReference>
<organism evidence="12 13">
    <name type="scientific">Ectocarpus siliculosus</name>
    <name type="common">Brown alga</name>
    <name type="synonym">Conferva siliculosa</name>
    <dbReference type="NCBI Taxonomy" id="2880"/>
    <lineage>
        <taxon>Eukaryota</taxon>
        <taxon>Sar</taxon>
        <taxon>Stramenopiles</taxon>
        <taxon>Ochrophyta</taxon>
        <taxon>PX clade</taxon>
        <taxon>Phaeophyceae</taxon>
        <taxon>Ectocarpales</taxon>
        <taxon>Ectocarpaceae</taxon>
        <taxon>Ectocarpus</taxon>
    </lineage>
</organism>
<dbReference type="EMBL" id="FN649729">
    <property type="protein sequence ID" value="CBJ28965.1"/>
    <property type="molecule type" value="Genomic_DNA"/>
</dbReference>
<evidence type="ECO:0000256" key="1">
    <source>
        <dbReference type="ARBA" id="ARBA00003975"/>
    </source>
</evidence>
<protein>
    <recommendedName>
        <fullName evidence="5">Snurportin-1</fullName>
    </recommendedName>
</protein>
<feature type="region of interest" description="Disordered" evidence="10">
    <location>
        <begin position="1"/>
        <end position="127"/>
    </location>
</feature>
<dbReference type="PANTHER" id="PTHR13403:SF6">
    <property type="entry name" value="SNURPORTIN-1"/>
    <property type="match status" value="1"/>
</dbReference>
<dbReference type="GO" id="GO:0003723">
    <property type="term" value="F:RNA binding"/>
    <property type="evidence" value="ECO:0007669"/>
    <property type="project" value="UniProtKB-KW"/>
</dbReference>
<keyword evidence="6" id="KW-0813">Transport</keyword>
<feature type="region of interest" description="Disordered" evidence="10">
    <location>
        <begin position="422"/>
        <end position="480"/>
    </location>
</feature>
<dbReference type="Gene3D" id="3.30.470.30">
    <property type="entry name" value="DNA ligase/mRNA capping enzyme"/>
    <property type="match status" value="1"/>
</dbReference>
<evidence type="ECO:0000256" key="10">
    <source>
        <dbReference type="SAM" id="MobiDB-lite"/>
    </source>
</evidence>
<dbReference type="STRING" id="2880.D7FJ55"/>
<evidence type="ECO:0000256" key="4">
    <source>
        <dbReference type="ARBA" id="ARBA00007540"/>
    </source>
</evidence>
<evidence type="ECO:0000313" key="13">
    <source>
        <dbReference type="Proteomes" id="UP000002630"/>
    </source>
</evidence>
<keyword evidence="7" id="KW-0963">Cytoplasm</keyword>
<evidence type="ECO:0000256" key="2">
    <source>
        <dbReference type="ARBA" id="ARBA00004123"/>
    </source>
</evidence>
<feature type="compositionally biased region" description="Gly residues" evidence="10">
    <location>
        <begin position="170"/>
        <end position="191"/>
    </location>
</feature>
<dbReference type="InterPro" id="IPR047857">
    <property type="entry name" value="Snurportin1_C"/>
</dbReference>
<evidence type="ECO:0000256" key="5">
    <source>
        <dbReference type="ARBA" id="ARBA00016034"/>
    </source>
</evidence>
<gene>
    <name evidence="12" type="ORF">Esi_0127_0042</name>
</gene>
<dbReference type="GO" id="GO:0061015">
    <property type="term" value="P:snRNA import into nucleus"/>
    <property type="evidence" value="ECO:0007669"/>
    <property type="project" value="InterPro"/>
</dbReference>
<evidence type="ECO:0000256" key="6">
    <source>
        <dbReference type="ARBA" id="ARBA00022448"/>
    </source>
</evidence>
<dbReference type="OrthoDB" id="10003593at2759"/>
<evidence type="ECO:0000256" key="8">
    <source>
        <dbReference type="ARBA" id="ARBA00022884"/>
    </source>
</evidence>